<dbReference type="AlphaFoldDB" id="A0AAV5W7R5"/>
<sequence length="121" mass="14111">IAEHNVDDLSIWYIEAVYYPKTFLLELSALVSSISFQLPFLDPECFDEDVYPPYSYGMDAAEWVPIILEMFCEGKKLDKLHFVNHYEPCFFTSDCIKQFEENLPFLGKRICFLVGCEATEE</sequence>
<comment type="caution">
    <text evidence="1">The sequence shown here is derived from an EMBL/GenBank/DDBJ whole genome shotgun (WGS) entry which is preliminary data.</text>
</comment>
<evidence type="ECO:0000313" key="1">
    <source>
        <dbReference type="EMBL" id="GMT26650.1"/>
    </source>
</evidence>
<feature type="non-terminal residue" evidence="1">
    <location>
        <position position="121"/>
    </location>
</feature>
<keyword evidence="2" id="KW-1185">Reference proteome</keyword>
<protein>
    <submittedName>
        <fullName evidence="1">Uncharacterized protein</fullName>
    </submittedName>
</protein>
<accession>A0AAV5W7R5</accession>
<proteinExistence type="predicted"/>
<dbReference type="Proteomes" id="UP001432322">
    <property type="component" value="Unassembled WGS sequence"/>
</dbReference>
<organism evidence="1 2">
    <name type="scientific">Pristionchus fissidentatus</name>
    <dbReference type="NCBI Taxonomy" id="1538716"/>
    <lineage>
        <taxon>Eukaryota</taxon>
        <taxon>Metazoa</taxon>
        <taxon>Ecdysozoa</taxon>
        <taxon>Nematoda</taxon>
        <taxon>Chromadorea</taxon>
        <taxon>Rhabditida</taxon>
        <taxon>Rhabditina</taxon>
        <taxon>Diplogasteromorpha</taxon>
        <taxon>Diplogasteroidea</taxon>
        <taxon>Neodiplogasteridae</taxon>
        <taxon>Pristionchus</taxon>
    </lineage>
</organism>
<dbReference type="EMBL" id="BTSY01000005">
    <property type="protein sequence ID" value="GMT26650.1"/>
    <property type="molecule type" value="Genomic_DNA"/>
</dbReference>
<evidence type="ECO:0000313" key="2">
    <source>
        <dbReference type="Proteomes" id="UP001432322"/>
    </source>
</evidence>
<feature type="non-terminal residue" evidence="1">
    <location>
        <position position="1"/>
    </location>
</feature>
<gene>
    <name evidence="1" type="ORF">PFISCL1PPCAC_17947</name>
</gene>
<name>A0AAV5W7R5_9BILA</name>
<reference evidence="1" key="1">
    <citation type="submission" date="2023-10" db="EMBL/GenBank/DDBJ databases">
        <title>Genome assembly of Pristionchus species.</title>
        <authorList>
            <person name="Yoshida K."/>
            <person name="Sommer R.J."/>
        </authorList>
    </citation>
    <scope>NUCLEOTIDE SEQUENCE</scope>
    <source>
        <strain evidence="1">RS5133</strain>
    </source>
</reference>